<sequence length="120" mass="13032">MRQGDRNQATQDDTKRILGAVALGANAQSQSGGRTTPPGAMVDSSVITLLDVVSPESSLRRMGPQKTELMPHILQVTRSARKGTKILRRQQIRTIPQSHARSSTPNTKPNLHIRGVANES</sequence>
<protein>
    <submittedName>
        <fullName evidence="2">Uncharacterized protein</fullName>
    </submittedName>
</protein>
<feature type="compositionally biased region" description="Polar residues" evidence="1">
    <location>
        <begin position="1"/>
        <end position="11"/>
    </location>
</feature>
<keyword evidence="3" id="KW-1185">Reference proteome</keyword>
<dbReference type="EMBL" id="NESQ01000086">
    <property type="protein sequence ID" value="PUU79623.1"/>
    <property type="molecule type" value="Genomic_DNA"/>
</dbReference>
<comment type="caution">
    <text evidence="2">The sequence shown here is derived from an EMBL/GenBank/DDBJ whole genome shotgun (WGS) entry which is preliminary data.</text>
</comment>
<dbReference type="AlphaFoldDB" id="A0A2T6ZVX2"/>
<organism evidence="2 3">
    <name type="scientific">Tuber borchii</name>
    <name type="common">White truffle</name>
    <dbReference type="NCBI Taxonomy" id="42251"/>
    <lineage>
        <taxon>Eukaryota</taxon>
        <taxon>Fungi</taxon>
        <taxon>Dikarya</taxon>
        <taxon>Ascomycota</taxon>
        <taxon>Pezizomycotina</taxon>
        <taxon>Pezizomycetes</taxon>
        <taxon>Pezizales</taxon>
        <taxon>Tuberaceae</taxon>
        <taxon>Tuber</taxon>
    </lineage>
</organism>
<reference evidence="2 3" key="1">
    <citation type="submission" date="2017-04" db="EMBL/GenBank/DDBJ databases">
        <title>Draft genome sequence of Tuber borchii Vittad., a whitish edible truffle.</title>
        <authorList>
            <consortium name="DOE Joint Genome Institute"/>
            <person name="Murat C."/>
            <person name="Kuo A."/>
            <person name="Barry K.W."/>
            <person name="Clum A."/>
            <person name="Dockter R.B."/>
            <person name="Fauchery L."/>
            <person name="Iotti M."/>
            <person name="Kohler A."/>
            <person name="Labutti K."/>
            <person name="Lindquist E.A."/>
            <person name="Lipzen A."/>
            <person name="Ohm R.A."/>
            <person name="Wang M."/>
            <person name="Grigoriev I.V."/>
            <person name="Zambonelli A."/>
            <person name="Martin F.M."/>
        </authorList>
    </citation>
    <scope>NUCLEOTIDE SEQUENCE [LARGE SCALE GENOMIC DNA]</scope>
    <source>
        <strain evidence="2 3">Tbo3840</strain>
    </source>
</reference>
<dbReference type="Proteomes" id="UP000244722">
    <property type="component" value="Unassembled WGS sequence"/>
</dbReference>
<evidence type="ECO:0000256" key="1">
    <source>
        <dbReference type="SAM" id="MobiDB-lite"/>
    </source>
</evidence>
<name>A0A2T6ZVX2_TUBBO</name>
<feature type="region of interest" description="Disordered" evidence="1">
    <location>
        <begin position="91"/>
        <end position="120"/>
    </location>
</feature>
<gene>
    <name evidence="2" type="ORF">B9Z19DRAFT_1064112</name>
</gene>
<evidence type="ECO:0000313" key="2">
    <source>
        <dbReference type="EMBL" id="PUU79623.1"/>
    </source>
</evidence>
<evidence type="ECO:0000313" key="3">
    <source>
        <dbReference type="Proteomes" id="UP000244722"/>
    </source>
</evidence>
<feature type="compositionally biased region" description="Polar residues" evidence="1">
    <location>
        <begin position="92"/>
        <end position="109"/>
    </location>
</feature>
<accession>A0A2T6ZVX2</accession>
<feature type="region of interest" description="Disordered" evidence="1">
    <location>
        <begin position="1"/>
        <end position="41"/>
    </location>
</feature>
<proteinExistence type="predicted"/>